<evidence type="ECO:0000313" key="3">
    <source>
        <dbReference type="EMBL" id="PWJ14586.1"/>
    </source>
</evidence>
<dbReference type="Proteomes" id="UP000245720">
    <property type="component" value="Unassembled WGS sequence"/>
</dbReference>
<dbReference type="PANTHER" id="PTHR40590:SF1">
    <property type="entry name" value="CYTOPLASMIC PROTEIN"/>
    <property type="match status" value="1"/>
</dbReference>
<dbReference type="CDD" id="cd14789">
    <property type="entry name" value="Tiki"/>
    <property type="match status" value="1"/>
</dbReference>
<keyword evidence="2" id="KW-0732">Signal</keyword>
<proteinExistence type="predicted"/>
<organism evidence="3 4">
    <name type="scientific">Ruminococcus flavefaciens</name>
    <dbReference type="NCBI Taxonomy" id="1265"/>
    <lineage>
        <taxon>Bacteria</taxon>
        <taxon>Bacillati</taxon>
        <taxon>Bacillota</taxon>
        <taxon>Clostridia</taxon>
        <taxon>Eubacteriales</taxon>
        <taxon>Oscillospiraceae</taxon>
        <taxon>Ruminococcus</taxon>
    </lineage>
</organism>
<evidence type="ECO:0000256" key="2">
    <source>
        <dbReference type="SAM" id="SignalP"/>
    </source>
</evidence>
<comment type="caution">
    <text evidence="3">The sequence shown here is derived from an EMBL/GenBank/DDBJ whole genome shotgun (WGS) entry which is preliminary data.</text>
</comment>
<feature type="chain" id="PRO_5039339774" description="TraB family protein" evidence="2">
    <location>
        <begin position="22"/>
        <end position="352"/>
    </location>
</feature>
<dbReference type="Pfam" id="PF01963">
    <property type="entry name" value="TraB_PrgY_gumN"/>
    <property type="match status" value="1"/>
</dbReference>
<evidence type="ECO:0008006" key="5">
    <source>
        <dbReference type="Google" id="ProtNLM"/>
    </source>
</evidence>
<dbReference type="OrthoDB" id="357294at2"/>
<feature type="signal peptide" evidence="2">
    <location>
        <begin position="1"/>
        <end position="21"/>
    </location>
</feature>
<feature type="region of interest" description="Disordered" evidence="1">
    <location>
        <begin position="25"/>
        <end position="61"/>
    </location>
</feature>
<name>A0A315Y345_RUMFL</name>
<accession>A0A315Y345</accession>
<gene>
    <name evidence="3" type="ORF">IE37_00570</name>
</gene>
<dbReference type="EMBL" id="QGDI01000002">
    <property type="protein sequence ID" value="PWJ14586.1"/>
    <property type="molecule type" value="Genomic_DNA"/>
</dbReference>
<dbReference type="PROSITE" id="PS51257">
    <property type="entry name" value="PROKAR_LIPOPROTEIN"/>
    <property type="match status" value="1"/>
</dbReference>
<dbReference type="AlphaFoldDB" id="A0A315Y345"/>
<dbReference type="RefSeq" id="WP_109725462.1">
    <property type="nucleotide sequence ID" value="NZ_QGDI01000002.1"/>
</dbReference>
<reference evidence="3 4" key="1">
    <citation type="submission" date="2018-05" db="EMBL/GenBank/DDBJ databases">
        <title>The Hungate 1000. A catalogue of reference genomes from the rumen microbiome.</title>
        <authorList>
            <person name="Kelly W."/>
        </authorList>
    </citation>
    <scope>NUCLEOTIDE SEQUENCE [LARGE SCALE GENOMIC DNA]</scope>
    <source>
        <strain evidence="3 4">SAb67</strain>
    </source>
</reference>
<protein>
    <recommendedName>
        <fullName evidence="5">TraB family protein</fullName>
    </recommendedName>
</protein>
<evidence type="ECO:0000313" key="4">
    <source>
        <dbReference type="Proteomes" id="UP000245720"/>
    </source>
</evidence>
<dbReference type="PANTHER" id="PTHR40590">
    <property type="entry name" value="CYTOPLASMIC PROTEIN-RELATED"/>
    <property type="match status" value="1"/>
</dbReference>
<evidence type="ECO:0000256" key="1">
    <source>
        <dbReference type="SAM" id="MobiDB-lite"/>
    </source>
</evidence>
<dbReference type="InterPro" id="IPR002816">
    <property type="entry name" value="TraB/PrgY/GumN_fam"/>
</dbReference>
<sequence length="352" mass="39464">MKIKRTAAALLAALCTLSAFSCTKRNSGGKSRAEVSSEVQTEENTAEAASEAAPEETSDLNNDLNSYVTVKETAPAMWKVTDEKTGNSIYMLGTMHMVTGYTYPLPDYIMDVYESCDGIAVEYDISSMMSDFTQIQDFYSKLIYTDGTTVKDHLSEETYEKAKKFMGENMFYNQMMDSYNVGFWEVEIETAAMMKMKNLNEQGVDSVFLSLAQRDGKEIVNVESLDVQTAAMNAPSDELCDFMISQLIDSTEDMASYTESFARQYDLWASGEIDSLDEADVENDIPSDLEDDYADYLEVILYDRNKGMAEKADEFLKEGKNYFFMVGAAHFAGKKGVDDLLEEMGYTVERVA</sequence>
<dbReference type="InterPro" id="IPR047111">
    <property type="entry name" value="YbaP-like"/>
</dbReference>